<evidence type="ECO:0000256" key="9">
    <source>
        <dbReference type="ARBA" id="ARBA00023316"/>
    </source>
</evidence>
<dbReference type="SUPFAM" id="SSF55205">
    <property type="entry name" value="EPT/RTPC-like"/>
    <property type="match status" value="1"/>
</dbReference>
<evidence type="ECO:0000256" key="11">
    <source>
        <dbReference type="ARBA" id="ARBA00039108"/>
    </source>
</evidence>
<evidence type="ECO:0000256" key="5">
    <source>
        <dbReference type="ARBA" id="ARBA00022679"/>
    </source>
</evidence>
<dbReference type="PANTHER" id="PTHR43783:SF1">
    <property type="entry name" value="UDP-N-ACETYLGLUCOSAMINE 1-CARBOXYVINYLTRANSFERASE"/>
    <property type="match status" value="1"/>
</dbReference>
<evidence type="ECO:0000256" key="1">
    <source>
        <dbReference type="ARBA" id="ARBA00004496"/>
    </source>
</evidence>
<dbReference type="GO" id="GO:0008760">
    <property type="term" value="F:UDP-N-acetylglucosamine 1-carboxyvinyltransferase activity"/>
    <property type="evidence" value="ECO:0007669"/>
    <property type="project" value="UniProtKB-EC"/>
</dbReference>
<evidence type="ECO:0000256" key="3">
    <source>
        <dbReference type="ARBA" id="ARBA00022490"/>
    </source>
</evidence>
<keyword evidence="6" id="KW-0133">Cell shape</keyword>
<keyword evidence="4" id="KW-0132">Cell division</keyword>
<sequence>MSLLSLSKGTSIITETIFENRFLHASELKRMGADIKIDSRFAVIKGVKKLTGTQVKATDLRAGAALILSALAAEGETEISDIYHIERGYSNIDKKLKDLGADMEKIE</sequence>
<reference evidence="17" key="1">
    <citation type="submission" date="2019-08" db="EMBL/GenBank/DDBJ databases">
        <authorList>
            <person name="Kucharzyk K."/>
            <person name="Murdoch R.W."/>
            <person name="Higgins S."/>
            <person name="Loffler F."/>
        </authorList>
    </citation>
    <scope>NUCLEOTIDE SEQUENCE</scope>
</reference>
<organism evidence="17">
    <name type="scientific">bioreactor metagenome</name>
    <dbReference type="NCBI Taxonomy" id="1076179"/>
    <lineage>
        <taxon>unclassified sequences</taxon>
        <taxon>metagenomes</taxon>
        <taxon>ecological metagenomes</taxon>
    </lineage>
</organism>
<evidence type="ECO:0000256" key="10">
    <source>
        <dbReference type="ARBA" id="ARBA00038367"/>
    </source>
</evidence>
<dbReference type="InterPro" id="IPR001986">
    <property type="entry name" value="Enolpyruvate_Tfrase_dom"/>
</dbReference>
<dbReference type="GO" id="GO:0071555">
    <property type="term" value="P:cell wall organization"/>
    <property type="evidence" value="ECO:0007669"/>
    <property type="project" value="UniProtKB-KW"/>
</dbReference>
<keyword evidence="8" id="KW-0131">Cell cycle</keyword>
<comment type="caution">
    <text evidence="17">The sequence shown here is derived from an EMBL/GenBank/DDBJ whole genome shotgun (WGS) entry which is preliminary data.</text>
</comment>
<comment type="catalytic activity">
    <reaction evidence="15">
        <text>phosphoenolpyruvate + UDP-N-acetyl-alpha-D-glucosamine = UDP-N-acetyl-3-O-(1-carboxyvinyl)-alpha-D-glucosamine + phosphate</text>
        <dbReference type="Rhea" id="RHEA:18681"/>
        <dbReference type="ChEBI" id="CHEBI:43474"/>
        <dbReference type="ChEBI" id="CHEBI:57705"/>
        <dbReference type="ChEBI" id="CHEBI:58702"/>
        <dbReference type="ChEBI" id="CHEBI:68483"/>
        <dbReference type="EC" id="2.5.1.7"/>
    </reaction>
</comment>
<keyword evidence="9" id="KW-0961">Cell wall biogenesis/degradation</keyword>
<protein>
    <recommendedName>
        <fullName evidence="12">UDP-N-acetylglucosamine 1-carboxyvinyltransferase</fullName>
        <ecNumber evidence="11">2.5.1.7</ecNumber>
    </recommendedName>
    <alternativeName>
        <fullName evidence="13">Enoylpyruvate transferase</fullName>
    </alternativeName>
    <alternativeName>
        <fullName evidence="14">UDP-N-acetylglucosamine enolpyruvyl transferase</fullName>
    </alternativeName>
</protein>
<evidence type="ECO:0000256" key="8">
    <source>
        <dbReference type="ARBA" id="ARBA00023306"/>
    </source>
</evidence>
<evidence type="ECO:0000256" key="14">
    <source>
        <dbReference type="ARBA" id="ARBA00042842"/>
    </source>
</evidence>
<dbReference type="Gene3D" id="3.65.10.10">
    <property type="entry name" value="Enolpyruvate transferase domain"/>
    <property type="match status" value="1"/>
</dbReference>
<evidence type="ECO:0000256" key="12">
    <source>
        <dbReference type="ARBA" id="ARBA00039754"/>
    </source>
</evidence>
<accession>A0A645GL46</accession>
<dbReference type="InterPro" id="IPR050068">
    <property type="entry name" value="MurA_subfamily"/>
</dbReference>
<evidence type="ECO:0000256" key="7">
    <source>
        <dbReference type="ARBA" id="ARBA00022984"/>
    </source>
</evidence>
<evidence type="ECO:0000313" key="17">
    <source>
        <dbReference type="EMBL" id="MPN24664.1"/>
    </source>
</evidence>
<comment type="subcellular location">
    <subcellularLocation>
        <location evidence="1">Cytoplasm</location>
    </subcellularLocation>
</comment>
<dbReference type="InterPro" id="IPR036968">
    <property type="entry name" value="Enolpyruvate_Tfrase_sf"/>
</dbReference>
<proteinExistence type="inferred from homology"/>
<dbReference type="GO" id="GO:0005737">
    <property type="term" value="C:cytoplasm"/>
    <property type="evidence" value="ECO:0007669"/>
    <property type="project" value="UniProtKB-SubCell"/>
</dbReference>
<dbReference type="GO" id="GO:0008360">
    <property type="term" value="P:regulation of cell shape"/>
    <property type="evidence" value="ECO:0007669"/>
    <property type="project" value="UniProtKB-KW"/>
</dbReference>
<evidence type="ECO:0000256" key="13">
    <source>
        <dbReference type="ARBA" id="ARBA00042443"/>
    </source>
</evidence>
<dbReference type="GO" id="GO:0009252">
    <property type="term" value="P:peptidoglycan biosynthetic process"/>
    <property type="evidence" value="ECO:0007669"/>
    <property type="project" value="UniProtKB-KW"/>
</dbReference>
<evidence type="ECO:0000259" key="16">
    <source>
        <dbReference type="Pfam" id="PF00275"/>
    </source>
</evidence>
<dbReference type="PANTHER" id="PTHR43783">
    <property type="entry name" value="UDP-N-ACETYLGLUCOSAMINE 1-CARBOXYVINYLTRANSFERASE"/>
    <property type="match status" value="1"/>
</dbReference>
<dbReference type="GO" id="GO:0051301">
    <property type="term" value="P:cell division"/>
    <property type="evidence" value="ECO:0007669"/>
    <property type="project" value="UniProtKB-KW"/>
</dbReference>
<comment type="similarity">
    <text evidence="10">Belongs to the EPSP synthase family. MurA subfamily.</text>
</comment>
<gene>
    <name evidence="17" type="primary">murAA_17</name>
    <name evidence="17" type="ORF">SDC9_172066</name>
</gene>
<dbReference type="Pfam" id="PF00275">
    <property type="entry name" value="EPSP_synthase"/>
    <property type="match status" value="1"/>
</dbReference>
<comment type="pathway">
    <text evidence="2">Cell wall biogenesis; peptidoglycan biosynthesis.</text>
</comment>
<keyword evidence="3" id="KW-0963">Cytoplasm</keyword>
<evidence type="ECO:0000256" key="6">
    <source>
        <dbReference type="ARBA" id="ARBA00022960"/>
    </source>
</evidence>
<dbReference type="InterPro" id="IPR013792">
    <property type="entry name" value="RNA3'P_cycl/enolpyr_Trfase_a/b"/>
</dbReference>
<feature type="domain" description="Enolpyruvate transferase" evidence="16">
    <location>
        <begin position="3"/>
        <end position="96"/>
    </location>
</feature>
<keyword evidence="7" id="KW-0573">Peptidoglycan synthesis</keyword>
<evidence type="ECO:0000256" key="15">
    <source>
        <dbReference type="ARBA" id="ARBA00047527"/>
    </source>
</evidence>
<evidence type="ECO:0000256" key="4">
    <source>
        <dbReference type="ARBA" id="ARBA00022618"/>
    </source>
</evidence>
<keyword evidence="5 17" id="KW-0808">Transferase</keyword>
<name>A0A645GL46_9ZZZZ</name>
<evidence type="ECO:0000256" key="2">
    <source>
        <dbReference type="ARBA" id="ARBA00004752"/>
    </source>
</evidence>
<dbReference type="EMBL" id="VSSQ01073581">
    <property type="protein sequence ID" value="MPN24664.1"/>
    <property type="molecule type" value="Genomic_DNA"/>
</dbReference>
<dbReference type="EC" id="2.5.1.7" evidence="11"/>
<dbReference type="AlphaFoldDB" id="A0A645GL46"/>